<evidence type="ECO:0000256" key="1">
    <source>
        <dbReference type="SAM" id="Phobius"/>
    </source>
</evidence>
<dbReference type="EMBL" id="SOIP01000318">
    <property type="protein sequence ID" value="TET80592.1"/>
    <property type="molecule type" value="Genomic_DNA"/>
</dbReference>
<accession>A0A523XMX3</accession>
<evidence type="ECO:0000313" key="2">
    <source>
        <dbReference type="EMBL" id="TET80592.1"/>
    </source>
</evidence>
<gene>
    <name evidence="2" type="ORF">E3J38_05325</name>
</gene>
<protein>
    <submittedName>
        <fullName evidence="2">Uncharacterized protein</fullName>
    </submittedName>
</protein>
<keyword evidence="1" id="KW-0812">Transmembrane</keyword>
<dbReference type="Proteomes" id="UP000315534">
    <property type="component" value="Unassembled WGS sequence"/>
</dbReference>
<proteinExistence type="predicted"/>
<organism evidence="2 3">
    <name type="scientific">candidate division TA06 bacterium</name>
    <dbReference type="NCBI Taxonomy" id="2250710"/>
    <lineage>
        <taxon>Bacteria</taxon>
        <taxon>Bacteria division TA06</taxon>
    </lineage>
</organism>
<dbReference type="AlphaFoldDB" id="A0A523XMX3"/>
<comment type="caution">
    <text evidence="2">The sequence shown here is derived from an EMBL/GenBank/DDBJ whole genome shotgun (WGS) entry which is preliminary data.</text>
</comment>
<sequence>MKLLDSIKKLTTLRFFLLFFVLTIVAFVAMGYVNPQILALSGGLPILDIRPGYTFAEVEHLFTVLGEQGRQLYSTLQVLDLIFPVGYGISITLALTGIITRLLPEGHPMEKAVSIPILGMIFDYLENITIATLIASYPNLSP</sequence>
<evidence type="ECO:0000313" key="3">
    <source>
        <dbReference type="Proteomes" id="UP000315534"/>
    </source>
</evidence>
<reference evidence="2 3" key="1">
    <citation type="submission" date="2019-03" db="EMBL/GenBank/DDBJ databases">
        <title>Metabolic potential of uncultured bacteria and archaea associated with petroleum seepage in deep-sea sediments.</title>
        <authorList>
            <person name="Dong X."/>
            <person name="Hubert C."/>
        </authorList>
    </citation>
    <scope>NUCLEOTIDE SEQUENCE [LARGE SCALE GENOMIC DNA]</scope>
    <source>
        <strain evidence="2">E29_bin36</strain>
    </source>
</reference>
<keyword evidence="1" id="KW-1133">Transmembrane helix</keyword>
<feature type="transmembrane region" description="Helical" evidence="1">
    <location>
        <begin position="115"/>
        <end position="137"/>
    </location>
</feature>
<keyword evidence="1" id="KW-0472">Membrane</keyword>
<name>A0A523XMX3_UNCT6</name>
<feature type="transmembrane region" description="Helical" evidence="1">
    <location>
        <begin position="12"/>
        <end position="33"/>
    </location>
</feature>
<feature type="transmembrane region" description="Helical" evidence="1">
    <location>
        <begin position="81"/>
        <end position="103"/>
    </location>
</feature>